<accession>A0A7W5H945</accession>
<comment type="caution">
    <text evidence="1">The sequence shown here is derived from an EMBL/GenBank/DDBJ whole genome shotgun (WGS) entry which is preliminary data.</text>
</comment>
<evidence type="ECO:0008006" key="3">
    <source>
        <dbReference type="Google" id="ProtNLM"/>
    </source>
</evidence>
<dbReference type="AlphaFoldDB" id="A0A7W5H945"/>
<proteinExistence type="predicted"/>
<keyword evidence="2" id="KW-1185">Reference proteome</keyword>
<protein>
    <recommendedName>
        <fullName evidence="3">DUF4286 family protein</fullName>
    </recommendedName>
</protein>
<dbReference type="EMBL" id="JACHXU010000032">
    <property type="protein sequence ID" value="MBB3210143.1"/>
    <property type="molecule type" value="Genomic_DNA"/>
</dbReference>
<gene>
    <name evidence="1" type="ORF">FHS27_005989</name>
</gene>
<organism evidence="1 2">
    <name type="scientific">Aporhodopirellula rubra</name>
    <dbReference type="NCBI Taxonomy" id="980271"/>
    <lineage>
        <taxon>Bacteria</taxon>
        <taxon>Pseudomonadati</taxon>
        <taxon>Planctomycetota</taxon>
        <taxon>Planctomycetia</taxon>
        <taxon>Pirellulales</taxon>
        <taxon>Pirellulaceae</taxon>
        <taxon>Aporhodopirellula</taxon>
    </lineage>
</organism>
<dbReference type="RefSeq" id="WP_184309264.1">
    <property type="nucleotide sequence ID" value="NZ_JACHXU010000032.1"/>
</dbReference>
<reference evidence="1 2" key="1">
    <citation type="submission" date="2020-08" db="EMBL/GenBank/DDBJ databases">
        <title>Genomic Encyclopedia of Type Strains, Phase III (KMG-III): the genomes of soil and plant-associated and newly described type strains.</title>
        <authorList>
            <person name="Whitman W."/>
        </authorList>
    </citation>
    <scope>NUCLEOTIDE SEQUENCE [LARGE SCALE GENOMIC DNA]</scope>
    <source>
        <strain evidence="1 2">CECT 8075</strain>
    </source>
</reference>
<sequence>MAVYRIDVRTDDAAAFRQWLDDNVPRTALVRSMGYGVRDGWHFKNVFSDREVAERFHRHWFPDAENHDVSVFGDTAR</sequence>
<name>A0A7W5H945_9BACT</name>
<dbReference type="Proteomes" id="UP000536179">
    <property type="component" value="Unassembled WGS sequence"/>
</dbReference>
<evidence type="ECO:0000313" key="1">
    <source>
        <dbReference type="EMBL" id="MBB3210143.1"/>
    </source>
</evidence>
<evidence type="ECO:0000313" key="2">
    <source>
        <dbReference type="Proteomes" id="UP000536179"/>
    </source>
</evidence>